<reference evidence="2 3" key="1">
    <citation type="journal article" date="2018" name="Nat. Genet.">
        <title>The Rosa genome provides new insights in the design of modern roses.</title>
        <authorList>
            <person name="Bendahmane M."/>
        </authorList>
    </citation>
    <scope>NUCLEOTIDE SEQUENCE [LARGE SCALE GENOMIC DNA]</scope>
    <source>
        <strain evidence="3">cv. Old Blush</strain>
    </source>
</reference>
<dbReference type="EMBL" id="PDCK01000044">
    <property type="protein sequence ID" value="PRQ28080.1"/>
    <property type="molecule type" value="Genomic_DNA"/>
</dbReference>
<gene>
    <name evidence="2" type="ORF">RchiOBHm_Chr6g0312171</name>
</gene>
<keyword evidence="1" id="KW-0472">Membrane</keyword>
<keyword evidence="1" id="KW-0812">Transmembrane</keyword>
<keyword evidence="3" id="KW-1185">Reference proteome</keyword>
<keyword evidence="1" id="KW-1133">Transmembrane helix</keyword>
<evidence type="ECO:0000313" key="3">
    <source>
        <dbReference type="Proteomes" id="UP000238479"/>
    </source>
</evidence>
<organism evidence="2 3">
    <name type="scientific">Rosa chinensis</name>
    <name type="common">China rose</name>
    <dbReference type="NCBI Taxonomy" id="74649"/>
    <lineage>
        <taxon>Eukaryota</taxon>
        <taxon>Viridiplantae</taxon>
        <taxon>Streptophyta</taxon>
        <taxon>Embryophyta</taxon>
        <taxon>Tracheophyta</taxon>
        <taxon>Spermatophyta</taxon>
        <taxon>Magnoliopsida</taxon>
        <taxon>eudicotyledons</taxon>
        <taxon>Gunneridae</taxon>
        <taxon>Pentapetalae</taxon>
        <taxon>rosids</taxon>
        <taxon>fabids</taxon>
        <taxon>Rosales</taxon>
        <taxon>Rosaceae</taxon>
        <taxon>Rosoideae</taxon>
        <taxon>Rosoideae incertae sedis</taxon>
        <taxon>Rosa</taxon>
    </lineage>
</organism>
<proteinExistence type="predicted"/>
<dbReference type="Gramene" id="PRQ28080">
    <property type="protein sequence ID" value="PRQ28080"/>
    <property type="gene ID" value="RchiOBHm_Chr6g0312171"/>
</dbReference>
<sequence length="81" mass="8682">MVSLSLVLSVVISLVHSLVLLLMSLRALVAMRSLFRHLQMVPEQQLSSSSDGDGAFLGALAEPRSGISIRELTLSTEMSKG</sequence>
<comment type="caution">
    <text evidence="2">The sequence shown here is derived from an EMBL/GenBank/DDBJ whole genome shotgun (WGS) entry which is preliminary data.</text>
</comment>
<feature type="transmembrane region" description="Helical" evidence="1">
    <location>
        <begin position="6"/>
        <end position="29"/>
    </location>
</feature>
<accession>A0A2P6Q1K2</accession>
<protein>
    <submittedName>
        <fullName evidence="2">Uncharacterized protein</fullName>
    </submittedName>
</protein>
<dbReference type="Proteomes" id="UP000238479">
    <property type="component" value="Chromosome 6"/>
</dbReference>
<evidence type="ECO:0000256" key="1">
    <source>
        <dbReference type="SAM" id="Phobius"/>
    </source>
</evidence>
<dbReference type="AlphaFoldDB" id="A0A2P6Q1K2"/>
<evidence type="ECO:0000313" key="2">
    <source>
        <dbReference type="EMBL" id="PRQ28080.1"/>
    </source>
</evidence>
<name>A0A2P6Q1K2_ROSCH</name>